<dbReference type="Proteomes" id="UP001500503">
    <property type="component" value="Unassembled WGS sequence"/>
</dbReference>
<gene>
    <name evidence="1" type="ORF">GCM10023191_045100</name>
</gene>
<dbReference type="EMBL" id="BAABHF010000024">
    <property type="protein sequence ID" value="GAA4498990.1"/>
    <property type="molecule type" value="Genomic_DNA"/>
</dbReference>
<accession>A0ABP8Q8M5</accession>
<comment type="caution">
    <text evidence="1">The sequence shown here is derived from an EMBL/GenBank/DDBJ whole genome shotgun (WGS) entry which is preliminary data.</text>
</comment>
<keyword evidence="2" id="KW-1185">Reference proteome</keyword>
<proteinExistence type="predicted"/>
<protein>
    <submittedName>
        <fullName evidence="1">Uncharacterized protein</fullName>
    </submittedName>
</protein>
<evidence type="ECO:0000313" key="2">
    <source>
        <dbReference type="Proteomes" id="UP001500503"/>
    </source>
</evidence>
<name>A0ABP8Q8M5_9ACTN</name>
<organism evidence="1 2">
    <name type="scientific">Actinoallomurus oryzae</name>
    <dbReference type="NCBI Taxonomy" id="502180"/>
    <lineage>
        <taxon>Bacteria</taxon>
        <taxon>Bacillati</taxon>
        <taxon>Actinomycetota</taxon>
        <taxon>Actinomycetes</taxon>
        <taxon>Streptosporangiales</taxon>
        <taxon>Thermomonosporaceae</taxon>
        <taxon>Actinoallomurus</taxon>
    </lineage>
</organism>
<evidence type="ECO:0000313" key="1">
    <source>
        <dbReference type="EMBL" id="GAA4498990.1"/>
    </source>
</evidence>
<sequence>MRRIRRVMDFTRSLSAFELLAEIMPGGTPARVVADIARHCRFAHGSVMVFPSVRPAGRTASTLSWRPSD</sequence>
<reference evidence="2" key="1">
    <citation type="journal article" date="2019" name="Int. J. Syst. Evol. Microbiol.">
        <title>The Global Catalogue of Microorganisms (GCM) 10K type strain sequencing project: providing services to taxonomists for standard genome sequencing and annotation.</title>
        <authorList>
            <consortium name="The Broad Institute Genomics Platform"/>
            <consortium name="The Broad Institute Genome Sequencing Center for Infectious Disease"/>
            <person name="Wu L."/>
            <person name="Ma J."/>
        </authorList>
    </citation>
    <scope>NUCLEOTIDE SEQUENCE [LARGE SCALE GENOMIC DNA]</scope>
    <source>
        <strain evidence="2">JCM 17933</strain>
    </source>
</reference>